<feature type="domain" description="Aromatic amino acid beta-eliminating lyase/threonine aldolase" evidence="5">
    <location>
        <begin position="4"/>
        <end position="282"/>
    </location>
</feature>
<evidence type="ECO:0000256" key="1">
    <source>
        <dbReference type="ARBA" id="ARBA00001933"/>
    </source>
</evidence>
<dbReference type="GO" id="GO:0004793">
    <property type="term" value="F:threonine aldolase activity"/>
    <property type="evidence" value="ECO:0007669"/>
    <property type="project" value="UniProtKB-EC"/>
</dbReference>
<protein>
    <submittedName>
        <fullName evidence="6">Threonine aldolase</fullName>
        <ecNumber evidence="6">4.1.2.5</ecNumber>
    </submittedName>
</protein>
<dbReference type="Gene3D" id="3.90.1150.10">
    <property type="entry name" value="Aspartate Aminotransferase, domain 1"/>
    <property type="match status" value="1"/>
</dbReference>
<dbReference type="EC" id="4.1.2.5" evidence="6"/>
<dbReference type="PANTHER" id="PTHR48097">
    <property type="entry name" value="L-THREONINE ALDOLASE-RELATED"/>
    <property type="match status" value="1"/>
</dbReference>
<dbReference type="PANTHER" id="PTHR48097:SF5">
    <property type="entry name" value="LOW SPECIFICITY L-THREONINE ALDOLASE"/>
    <property type="match status" value="1"/>
</dbReference>
<dbReference type="STRING" id="1445510.YC6258_04973"/>
<dbReference type="InterPro" id="IPR001597">
    <property type="entry name" value="ArAA_b-elim_lyase/Thr_aldolase"/>
</dbReference>
<dbReference type="Proteomes" id="UP000032266">
    <property type="component" value="Chromosome"/>
</dbReference>
<evidence type="ECO:0000259" key="5">
    <source>
        <dbReference type="Pfam" id="PF01212"/>
    </source>
</evidence>
<gene>
    <name evidence="6" type="ORF">YC6258_04973</name>
</gene>
<dbReference type="KEGG" id="gsn:YC6258_04973"/>
<accession>A0A0C5VCD6</accession>
<sequence length="358" mass="39344">MFFGSDNQAGASSRILEALVQANDGFTPGYGEDQWTQLAVQAICSLFECEAEVYFVGTGTAANCLALASLVQPWQTILCHGGAHIYMDESTAPELFTSGSRLQPISQGQGKISADQLSLYMAGDAYHPPHNPLPGALSITQASEAGLVYSIEELTELCAVAKQHHLPVHMDGARFANAVAALGCSPADITWRVGVDVLTLGATKCGALCAEAVIFFNKELAAGFEHRRKRTGHLLSKGRVYGVQFLAWLQDNHWLDLARHANHQASMLAEELLSYDQIKPAWPVQANELFMVMPGALVSFLTESGAVFYEWYPDQIAPGCHLSKDEKVIRMVTSFSTRDEHREMFCQLVRQYFERPTK</sequence>
<dbReference type="InterPro" id="IPR015424">
    <property type="entry name" value="PyrdxlP-dep_Trfase"/>
</dbReference>
<dbReference type="EMBL" id="CP007142">
    <property type="protein sequence ID" value="AJQ97005.1"/>
    <property type="molecule type" value="Genomic_DNA"/>
</dbReference>
<proteinExistence type="inferred from homology"/>
<keyword evidence="4" id="KW-0663">Pyridoxal phosphate</keyword>
<dbReference type="Pfam" id="PF01212">
    <property type="entry name" value="Beta_elim_lyase"/>
    <property type="match status" value="1"/>
</dbReference>
<evidence type="ECO:0000313" key="7">
    <source>
        <dbReference type="Proteomes" id="UP000032266"/>
    </source>
</evidence>
<reference evidence="6 7" key="1">
    <citation type="submission" date="2014-01" db="EMBL/GenBank/DDBJ databases">
        <title>Full genme sequencing of cellulolytic bacterium Gynuella sunshinyii YC6258T gen. nov., sp. nov.</title>
        <authorList>
            <person name="Khan H."/>
            <person name="Chung E.J."/>
            <person name="Chung Y.R."/>
        </authorList>
    </citation>
    <scope>NUCLEOTIDE SEQUENCE [LARGE SCALE GENOMIC DNA]</scope>
    <source>
        <strain evidence="6 7">YC6258</strain>
    </source>
</reference>
<evidence type="ECO:0000256" key="2">
    <source>
        <dbReference type="ARBA" id="ARBA00006966"/>
    </source>
</evidence>
<dbReference type="InterPro" id="IPR015422">
    <property type="entry name" value="PyrdxlP-dep_Trfase_small"/>
</dbReference>
<comment type="subunit">
    <text evidence="3">Homotetramer.</text>
</comment>
<dbReference type="Gene3D" id="3.40.640.10">
    <property type="entry name" value="Type I PLP-dependent aspartate aminotransferase-like (Major domain)"/>
    <property type="match status" value="1"/>
</dbReference>
<keyword evidence="6" id="KW-0456">Lyase</keyword>
<evidence type="ECO:0000313" key="6">
    <source>
        <dbReference type="EMBL" id="AJQ97005.1"/>
    </source>
</evidence>
<evidence type="ECO:0000256" key="4">
    <source>
        <dbReference type="ARBA" id="ARBA00022898"/>
    </source>
</evidence>
<dbReference type="AlphaFoldDB" id="A0A0C5VCD6"/>
<dbReference type="SUPFAM" id="SSF53383">
    <property type="entry name" value="PLP-dependent transferases"/>
    <property type="match status" value="1"/>
</dbReference>
<dbReference type="OrthoDB" id="9774495at2"/>
<keyword evidence="7" id="KW-1185">Reference proteome</keyword>
<dbReference type="InterPro" id="IPR015421">
    <property type="entry name" value="PyrdxlP-dep_Trfase_major"/>
</dbReference>
<dbReference type="RefSeq" id="WP_044618877.1">
    <property type="nucleotide sequence ID" value="NZ_CP007142.1"/>
</dbReference>
<dbReference type="GO" id="GO:0006520">
    <property type="term" value="P:amino acid metabolic process"/>
    <property type="evidence" value="ECO:0007669"/>
    <property type="project" value="InterPro"/>
</dbReference>
<organism evidence="6 7">
    <name type="scientific">Gynuella sunshinyii YC6258</name>
    <dbReference type="NCBI Taxonomy" id="1445510"/>
    <lineage>
        <taxon>Bacteria</taxon>
        <taxon>Pseudomonadati</taxon>
        <taxon>Pseudomonadota</taxon>
        <taxon>Gammaproteobacteria</taxon>
        <taxon>Oceanospirillales</taxon>
        <taxon>Saccharospirillaceae</taxon>
        <taxon>Gynuella</taxon>
    </lineage>
</organism>
<name>A0A0C5VCD6_9GAMM</name>
<comment type="similarity">
    <text evidence="2">Belongs to the threonine aldolase family.</text>
</comment>
<dbReference type="PATRIC" id="fig|1445510.3.peg.4934"/>
<evidence type="ECO:0000256" key="3">
    <source>
        <dbReference type="ARBA" id="ARBA00011881"/>
    </source>
</evidence>
<dbReference type="HOGENOM" id="CLU_049619_0_0_6"/>
<comment type="cofactor">
    <cofactor evidence="1">
        <name>pyridoxal 5'-phosphate</name>
        <dbReference type="ChEBI" id="CHEBI:597326"/>
    </cofactor>
</comment>